<reference evidence="2" key="1">
    <citation type="submission" date="2022-10" db="EMBL/GenBank/DDBJ databases">
        <title>Culturing micro-colonial fungi from biological soil crusts in the Mojave desert and describing Neophaeococcomyces mojavensis, and introducing the new genera and species Taxawa tesnikishii.</title>
        <authorList>
            <person name="Kurbessoian T."/>
            <person name="Stajich J.E."/>
        </authorList>
    </citation>
    <scope>NUCLEOTIDE SEQUENCE</scope>
    <source>
        <strain evidence="2">TK_41</strain>
    </source>
</reference>
<sequence length="217" mass="24083">MTVSNSDGQQHSLLNHHCLLAVPSPLPHLKGAQQHLRHSKYRRRSENNTAGTIFNMFTPNFAEQAFALEQGSPLPIANMPGVETPICETSEDAPHQIALDGSMKANIQLMMTTIQPAESEDVPPAPKSTPLPASAHQVRPFPYRMLLFAIGCIQIALVAVLCTIYFGYRGTWSLALLCSYVGWYLGTVGIGLLRQYRMGMKTLEMDRKMKFPWQQAG</sequence>
<protein>
    <submittedName>
        <fullName evidence="2">Uncharacterized protein</fullName>
    </submittedName>
</protein>
<dbReference type="AlphaFoldDB" id="A0AA38X306"/>
<accession>A0AA38X306</accession>
<proteinExistence type="predicted"/>
<feature type="transmembrane region" description="Helical" evidence="1">
    <location>
        <begin position="146"/>
        <end position="168"/>
    </location>
</feature>
<evidence type="ECO:0000313" key="2">
    <source>
        <dbReference type="EMBL" id="KAJ9605850.1"/>
    </source>
</evidence>
<feature type="transmembrane region" description="Helical" evidence="1">
    <location>
        <begin position="174"/>
        <end position="193"/>
    </location>
</feature>
<gene>
    <name evidence="2" type="ORF">H2200_009699</name>
</gene>
<dbReference type="Proteomes" id="UP001172673">
    <property type="component" value="Unassembled WGS sequence"/>
</dbReference>
<comment type="caution">
    <text evidence="2">The sequence shown here is derived from an EMBL/GenBank/DDBJ whole genome shotgun (WGS) entry which is preliminary data.</text>
</comment>
<keyword evidence="1" id="KW-0812">Transmembrane</keyword>
<evidence type="ECO:0000256" key="1">
    <source>
        <dbReference type="SAM" id="Phobius"/>
    </source>
</evidence>
<evidence type="ECO:0000313" key="3">
    <source>
        <dbReference type="Proteomes" id="UP001172673"/>
    </source>
</evidence>
<dbReference type="EMBL" id="JAPDRK010000015">
    <property type="protein sequence ID" value="KAJ9605850.1"/>
    <property type="molecule type" value="Genomic_DNA"/>
</dbReference>
<keyword evidence="3" id="KW-1185">Reference proteome</keyword>
<name>A0AA38X306_9EURO</name>
<keyword evidence="1" id="KW-1133">Transmembrane helix</keyword>
<organism evidence="2 3">
    <name type="scientific">Cladophialophora chaetospira</name>
    <dbReference type="NCBI Taxonomy" id="386627"/>
    <lineage>
        <taxon>Eukaryota</taxon>
        <taxon>Fungi</taxon>
        <taxon>Dikarya</taxon>
        <taxon>Ascomycota</taxon>
        <taxon>Pezizomycotina</taxon>
        <taxon>Eurotiomycetes</taxon>
        <taxon>Chaetothyriomycetidae</taxon>
        <taxon>Chaetothyriales</taxon>
        <taxon>Herpotrichiellaceae</taxon>
        <taxon>Cladophialophora</taxon>
    </lineage>
</organism>
<keyword evidence="1" id="KW-0472">Membrane</keyword>